<evidence type="ECO:0000313" key="7">
    <source>
        <dbReference type="EMBL" id="CAD7090036.1"/>
    </source>
</evidence>
<evidence type="ECO:0000256" key="4">
    <source>
        <dbReference type="SAM" id="Coils"/>
    </source>
</evidence>
<dbReference type="FunCoup" id="A0A7R8V0M7">
    <property type="interactions" value="1851"/>
</dbReference>
<feature type="compositionally biased region" description="Polar residues" evidence="5">
    <location>
        <begin position="837"/>
        <end position="848"/>
    </location>
</feature>
<dbReference type="GO" id="GO:0005783">
    <property type="term" value="C:endoplasmic reticulum"/>
    <property type="evidence" value="ECO:0007669"/>
    <property type="project" value="TreeGrafter"/>
</dbReference>
<dbReference type="Pfam" id="PF12325">
    <property type="entry name" value="TMF_TATA_bd"/>
    <property type="match status" value="1"/>
</dbReference>
<feature type="coiled-coil region" evidence="4">
    <location>
        <begin position="492"/>
        <end position="666"/>
    </location>
</feature>
<sequence length="1010" mass="113213">MSWFDTTGLASLAKNALKEAQKQIDKALDIQDDEMMSSSPPETKSKTEPTTPLQPLWPTSNPALWGSFTGSFFDNPKASEMVTTPPKSGFAGASENKRPSVASNSDSVEVLSSPATPCSGSVVTSPSVTVYNSESVEILTTPNSSESAKSPDSVEILTTDEILDDDDDSMSFSTVMDDTVVPITVVTMPPSKTSVTATTSEPVSKDVNLKMETDSCDSSMTLQDSSVVIVKQSSVQSADDSFIESQTLLSDSTQSFEDVQIPDTTAEDKEHAKPNSGPNSGHTSADEVETATSSDIEIISNPNGDSSSTNSAYRSSPLKTQSSTCKKGLLPECKSSKKGHNRELSEVSIQSDDSQLSSHSETDKLLRRITELNEVIEAREIRLMELGRENAQLHEKNAEYQAMLDAKQKRNDHLDAEEYTQRLSALEKKFQMSIRERDALRDQLKAARNELSTKIPKDNLDKVVSEKDFMIEELRTEGEKLSKQVLQHSNIIKKLRAKEKESDTQLKRNREQIEELNEEVERLKKSLTAKDEVERSQIEAVHKLSSEKRKLEKENQSMKSQIEDLTSRLDTLQVSFDAAKKELSDKQQAHSELTRKTEALANLESEKKLTQTQNDEIRSQLDDLREKLRIAETGNSMREQKLRQDNADLLRRLEAAELRAEELTQEVSLATIPLVRQLDALQTTLTTRTNNWEKQERLLLSRLDEAQNKLKLLENVEETSNEQQTLLNSRIKSLEDRLSTALLKSEQTSSLLQQAELDFKLKATDYKRQIERLTTQLEEATQEVSELREKCKSLEKSIANERELRLKELSERSPRNDISQESNTLEAADTSHRDQDAGTNSASPTLSIGRNSIAESLGSSAWQMDDLDCISNSGRHMSGSVYGMSSGFSQMGHSASMFETLQATLKQRDGEVSQLQWELSRLQSERTVLSAEISNLTMELENIKEKLAMHEDLEKEFSELQRQYDALLQMYGEKVEETQELELDLQDVKEMYKAQIDELLRQKNSAPSSS</sequence>
<feature type="region of interest" description="Disordered" evidence="5">
    <location>
        <begin position="76"/>
        <end position="123"/>
    </location>
</feature>
<dbReference type="PANTHER" id="PTHR46515">
    <property type="entry name" value="TATA ELEMENT MODULATORY FACTOR TMF1"/>
    <property type="match status" value="1"/>
</dbReference>
<evidence type="ECO:0000256" key="2">
    <source>
        <dbReference type="ARBA" id="ARBA00023034"/>
    </source>
</evidence>
<dbReference type="PANTHER" id="PTHR46515:SF1">
    <property type="entry name" value="TATA ELEMENT MODULATORY FACTOR"/>
    <property type="match status" value="1"/>
</dbReference>
<evidence type="ECO:0000313" key="8">
    <source>
        <dbReference type="Proteomes" id="UP000594454"/>
    </source>
</evidence>
<feature type="region of interest" description="Disordered" evidence="5">
    <location>
        <begin position="24"/>
        <end position="61"/>
    </location>
</feature>
<feature type="coiled-coil region" evidence="4">
    <location>
        <begin position="912"/>
        <end position="998"/>
    </location>
</feature>
<organism evidence="7 8">
    <name type="scientific">Hermetia illucens</name>
    <name type="common">Black soldier fly</name>
    <dbReference type="NCBI Taxonomy" id="343691"/>
    <lineage>
        <taxon>Eukaryota</taxon>
        <taxon>Metazoa</taxon>
        <taxon>Ecdysozoa</taxon>
        <taxon>Arthropoda</taxon>
        <taxon>Hexapoda</taxon>
        <taxon>Insecta</taxon>
        <taxon>Pterygota</taxon>
        <taxon>Neoptera</taxon>
        <taxon>Endopterygota</taxon>
        <taxon>Diptera</taxon>
        <taxon>Brachycera</taxon>
        <taxon>Stratiomyomorpha</taxon>
        <taxon>Stratiomyidae</taxon>
        <taxon>Hermetiinae</taxon>
        <taxon>Hermetia</taxon>
    </lineage>
</organism>
<dbReference type="OrthoDB" id="74178at2759"/>
<feature type="region of interest" description="Disordered" evidence="5">
    <location>
        <begin position="805"/>
        <end position="848"/>
    </location>
</feature>
<accession>A0A7R8V0M7</accession>
<feature type="coiled-coil region" evidence="4">
    <location>
        <begin position="383"/>
        <end position="450"/>
    </location>
</feature>
<evidence type="ECO:0000256" key="3">
    <source>
        <dbReference type="ARBA" id="ARBA00023054"/>
    </source>
</evidence>
<keyword evidence="3 4" id="KW-0175">Coiled coil</keyword>
<gene>
    <name evidence="7" type="ORF">HERILL_LOCUS12548</name>
</gene>
<proteinExistence type="predicted"/>
<name>A0A7R8V0M7_HERIL</name>
<dbReference type="AlphaFoldDB" id="A0A7R8V0M7"/>
<comment type="subcellular location">
    <subcellularLocation>
        <location evidence="1">Golgi apparatus</location>
    </subcellularLocation>
</comment>
<dbReference type="InterPro" id="IPR052602">
    <property type="entry name" value="Growth_transcription_reg"/>
</dbReference>
<dbReference type="EMBL" id="LR899013">
    <property type="protein sequence ID" value="CAD7090036.1"/>
    <property type="molecule type" value="Genomic_DNA"/>
</dbReference>
<feature type="compositionally biased region" description="Basic and acidic residues" evidence="5">
    <location>
        <begin position="805"/>
        <end position="815"/>
    </location>
</feature>
<feature type="domain" description="TATA element modulatory factor 1 TATA binding" evidence="6">
    <location>
        <begin position="889"/>
        <end position="999"/>
    </location>
</feature>
<feature type="compositionally biased region" description="Polar residues" evidence="5">
    <location>
        <begin position="347"/>
        <end position="359"/>
    </location>
</feature>
<dbReference type="InterPro" id="IPR022091">
    <property type="entry name" value="TMF_TATA-bd"/>
</dbReference>
<feature type="coiled-coil region" evidence="4">
    <location>
        <begin position="696"/>
        <end position="723"/>
    </location>
</feature>
<dbReference type="Proteomes" id="UP000594454">
    <property type="component" value="Chromosome 5"/>
</dbReference>
<evidence type="ECO:0000256" key="5">
    <source>
        <dbReference type="SAM" id="MobiDB-lite"/>
    </source>
</evidence>
<protein>
    <recommendedName>
        <fullName evidence="6">TATA element modulatory factor 1 TATA binding domain-containing protein</fullName>
    </recommendedName>
</protein>
<keyword evidence="2" id="KW-0333">Golgi apparatus</keyword>
<keyword evidence="8" id="KW-1185">Reference proteome</keyword>
<dbReference type="OMA" id="EAVCRMT"/>
<dbReference type="InterPro" id="IPR022092">
    <property type="entry name" value="TMF_DNA-bd"/>
</dbReference>
<evidence type="ECO:0000259" key="6">
    <source>
        <dbReference type="Pfam" id="PF12325"/>
    </source>
</evidence>
<feature type="compositionally biased region" description="Polar residues" evidence="5">
    <location>
        <begin position="816"/>
        <end position="825"/>
    </location>
</feature>
<feature type="compositionally biased region" description="Polar residues" evidence="5">
    <location>
        <begin position="290"/>
        <end position="325"/>
    </location>
</feature>
<dbReference type="InParanoid" id="A0A7R8V0M7"/>
<feature type="region of interest" description="Disordered" evidence="5">
    <location>
        <begin position="265"/>
        <end position="361"/>
    </location>
</feature>
<evidence type="ECO:0000256" key="1">
    <source>
        <dbReference type="ARBA" id="ARBA00004555"/>
    </source>
</evidence>
<reference evidence="7 8" key="1">
    <citation type="submission" date="2020-11" db="EMBL/GenBank/DDBJ databases">
        <authorList>
            <person name="Wallbank WR R."/>
            <person name="Pardo Diaz C."/>
            <person name="Kozak K."/>
            <person name="Martin S."/>
            <person name="Jiggins C."/>
            <person name="Moest M."/>
            <person name="Warren A I."/>
            <person name="Generalovic N T."/>
            <person name="Byers J.R.P. K."/>
            <person name="Montejo-Kovacevich G."/>
            <person name="Yen C E."/>
        </authorList>
    </citation>
    <scope>NUCLEOTIDE SEQUENCE [LARGE SCALE GENOMIC DNA]</scope>
</reference>
<feature type="coiled-coil region" evidence="4">
    <location>
        <begin position="763"/>
        <end position="804"/>
    </location>
</feature>
<dbReference type="GO" id="GO:0005794">
    <property type="term" value="C:Golgi apparatus"/>
    <property type="evidence" value="ECO:0007669"/>
    <property type="project" value="UniProtKB-SubCell"/>
</dbReference>
<dbReference type="Pfam" id="PF12329">
    <property type="entry name" value="TMF_DNA_bd"/>
    <property type="match status" value="1"/>
</dbReference>